<dbReference type="PROSITE" id="PS51996">
    <property type="entry name" value="TR_MART"/>
    <property type="match status" value="1"/>
</dbReference>
<dbReference type="Proteomes" id="UP000681722">
    <property type="component" value="Unassembled WGS sequence"/>
</dbReference>
<evidence type="ECO:0000313" key="6">
    <source>
        <dbReference type="EMBL" id="CAF3922836.1"/>
    </source>
</evidence>
<organism evidence="4 7">
    <name type="scientific">Didymodactylos carnosus</name>
    <dbReference type="NCBI Taxonomy" id="1234261"/>
    <lineage>
        <taxon>Eukaryota</taxon>
        <taxon>Metazoa</taxon>
        <taxon>Spiralia</taxon>
        <taxon>Gnathifera</taxon>
        <taxon>Rotifera</taxon>
        <taxon>Eurotatoria</taxon>
        <taxon>Bdelloidea</taxon>
        <taxon>Philodinida</taxon>
        <taxon>Philodinidae</taxon>
        <taxon>Didymodactylos</taxon>
    </lineage>
</organism>
<sequence>MQSTFQKCEENTNKLLSIIDNDQRNVEEFEETLQSLASKIQKTKLQVTQEWNVQNLYVEVFKMSYKRKLTGLEEELNPDKGGDIVPNFDNAIWWYSCDKASIYYQINSILRIENFELLMNYRYYISDLCQMIETMFLNNAKKDHKPLTLYRADKISKSSFEQMKQTQGLITMNGFISTTTDEKISAGYAKNQFVPKGAISVLFEIQFDPETACTAFANIEKIAFHPEEQETLFSMGSVFSVDKIEEPVGDENYYRIKLLASDLDKSVVDEMRLKVEKCSQSGLCMLLARYLVELGEYRAVKRYLNSLLETGILNNDPSIASAYNCLGMIYARQGLYGDALHYYKQALSHQARLDYANNNALGEIYNNIGNAYMNLSYLDEALQVFNEAERTLLREPLSTRQHFATLQCNIGYVHYLKKDYDIAENFFHSAYILSDTQVKLLSDTVERHLTAGDIIIKYADNCFAREKHFNASESLYNNAIHIYEKILPSLNSTLIKAYTAGFIEYGKEKWFTAVMERYKDKSQTLLSKYELTITADLQYLTQIQYLIGICYIYLTSNPNSANFDSAIHMWKQAYICEKKQYIGKLLRTTAMSLKNYCPTELLHKAVCKIFEYYKNEHQISNQMQYNFELGLLCTISFRYEEAKRYLEFTFNDDNNNYIYSIILADVYNHLQDYNMAIVHYEKTLKFIKTENDPLLIAEIYLTIANCYNNLNRSTDKALHKLHELEKYLQTQDVDNKIIAIKAALNHELARQYLKCAKYDKAHLMAKESRAFKLQSFSQHHPSIVIDHILIGDIYAEEQNYKQAIECYKKALDIQISNFSMEHQDIKKTYKIIGDVYCKMGKYNEAIESYELWYKIKGEDEFSLAKVDMYNAHIMSCKPRVTSQALANAEMAAETWCAQIPLEIMETAKRNFMKEELANLLAVRYFTSNMLFVSFLEDLLYIYLKYGYAYFKSSSIKSDIEHECKRSYEKALSLQLKLIIYQNSNEHITDSIYETIGFISEIFNNKQDALDNYKNARNPDKDDRRHVIFWKIASLSRSNMIAETYYNRMKKYVTRVYDTQNIIMNTKKISSGETIEEDQNETGESDTFKSDNNKEKNSFFTKSLATAVTYYLLHDYQLALKFFRKDIEERSKNLSYTASLSVNWNIKNSSTWPYLLELITKRIWHIKQSKIDDSLTKMDYKILADIYVKCAEILLQINDYSTAFANYLNAFQLYIISYGQSKYKIQELFDKLSSSENLSLNDIIKYYADLLDDIDSTDENSSQYNIWIELKKACMTTELAENGDKNRLFYDLLDYKQYLSLDKHFDLMIDATFNYIIITLFDAYNDDHTKYIEELKIDDNLPLVDRIVLYRSIISLMKFASKRDVYAEKYTEIERRYRQMLHQALSKAATTPIIAENNRKCQTLTFDDIIDIDAHQTLLKIIRRDASDPSVTATLLLENDNKSLSSIGGILSNVGAYNIAVNYWQIVCKEKENILSMPIISSIHFPSTNLNQIYNKIKLSEAKLFDNLITVANMYYQVRDCYEMHSQTIILRDISGKFRELAAMRHARAVEFHKIADTMFNNLMDAKQIMDKIDPLMKKNYAQSPEDSENKTDEFSHHF</sequence>
<dbReference type="Proteomes" id="UP000682733">
    <property type="component" value="Unassembled WGS sequence"/>
</dbReference>
<dbReference type="Proteomes" id="UP000663829">
    <property type="component" value="Unassembled WGS sequence"/>
</dbReference>
<keyword evidence="7" id="KW-1185">Reference proteome</keyword>
<feature type="repeat" description="TPR" evidence="1">
    <location>
        <begin position="362"/>
        <end position="395"/>
    </location>
</feature>
<keyword evidence="2" id="KW-0175">Coiled coil</keyword>
<feature type="repeat" description="TPR" evidence="1">
    <location>
        <begin position="320"/>
        <end position="353"/>
    </location>
</feature>
<dbReference type="Gene3D" id="1.25.40.10">
    <property type="entry name" value="Tetratricopeptide repeat domain"/>
    <property type="match status" value="3"/>
</dbReference>
<dbReference type="EMBL" id="CAJOBC010007148">
    <property type="protein sequence ID" value="CAF3922836.1"/>
    <property type="molecule type" value="Genomic_DNA"/>
</dbReference>
<dbReference type="InterPro" id="IPR011990">
    <property type="entry name" value="TPR-like_helical_dom_sf"/>
</dbReference>
<evidence type="ECO:0000313" key="3">
    <source>
        <dbReference type="EMBL" id="CAF1023476.1"/>
    </source>
</evidence>
<feature type="repeat" description="TPR" evidence="1">
    <location>
        <begin position="784"/>
        <end position="817"/>
    </location>
</feature>
<protein>
    <submittedName>
        <fullName evidence="4">Uncharacterized protein</fullName>
    </submittedName>
</protein>
<evidence type="ECO:0000256" key="1">
    <source>
        <dbReference type="PROSITE-ProRule" id="PRU00339"/>
    </source>
</evidence>
<evidence type="ECO:0000256" key="2">
    <source>
        <dbReference type="SAM" id="Coils"/>
    </source>
</evidence>
<dbReference type="PANTHER" id="PTHR10098">
    <property type="entry name" value="RAPSYN-RELATED"/>
    <property type="match status" value="1"/>
</dbReference>
<evidence type="ECO:0000313" key="4">
    <source>
        <dbReference type="EMBL" id="CAF1159376.1"/>
    </source>
</evidence>
<feature type="repeat" description="TPR" evidence="1">
    <location>
        <begin position="826"/>
        <end position="859"/>
    </location>
</feature>
<dbReference type="EMBL" id="CAJNOQ010007149">
    <property type="protein sequence ID" value="CAF1159376.1"/>
    <property type="molecule type" value="Genomic_DNA"/>
</dbReference>
<accession>A0A814TBW9</accession>
<gene>
    <name evidence="4" type="ORF">GPM918_LOCUS21597</name>
    <name evidence="3" type="ORF">OVA965_LOCUS15621</name>
    <name evidence="6" type="ORF">SRO942_LOCUS21593</name>
    <name evidence="5" type="ORF">TMI583_LOCUS15629</name>
</gene>
<proteinExistence type="predicted"/>
<dbReference type="SMART" id="SM00028">
    <property type="entry name" value="TPR"/>
    <property type="match status" value="8"/>
</dbReference>
<dbReference type="EMBL" id="CAJNOK010007070">
    <property type="protein sequence ID" value="CAF1023476.1"/>
    <property type="molecule type" value="Genomic_DNA"/>
</dbReference>
<dbReference type="SUPFAM" id="SSF48452">
    <property type="entry name" value="TPR-like"/>
    <property type="match status" value="3"/>
</dbReference>
<dbReference type="Proteomes" id="UP000677228">
    <property type="component" value="Unassembled WGS sequence"/>
</dbReference>
<evidence type="ECO:0000313" key="5">
    <source>
        <dbReference type="EMBL" id="CAF3791961.1"/>
    </source>
</evidence>
<feature type="coiled-coil region" evidence="2">
    <location>
        <begin position="19"/>
        <end position="46"/>
    </location>
</feature>
<dbReference type="Pfam" id="PF13424">
    <property type="entry name" value="TPR_12"/>
    <property type="match status" value="2"/>
</dbReference>
<keyword evidence="1" id="KW-0802">TPR repeat</keyword>
<dbReference type="OrthoDB" id="5986190at2759"/>
<dbReference type="Gene3D" id="3.90.176.10">
    <property type="entry name" value="Toxin ADP-ribosyltransferase, Chain A, domain 1"/>
    <property type="match status" value="1"/>
</dbReference>
<dbReference type="InterPro" id="IPR019734">
    <property type="entry name" value="TPR_rpt"/>
</dbReference>
<dbReference type="EMBL" id="CAJOBA010007080">
    <property type="protein sequence ID" value="CAF3791961.1"/>
    <property type="molecule type" value="Genomic_DNA"/>
</dbReference>
<name>A0A814TBW9_9BILA</name>
<dbReference type="PANTHER" id="PTHR10098:SF108">
    <property type="entry name" value="TETRATRICOPEPTIDE REPEAT PROTEIN 28"/>
    <property type="match status" value="1"/>
</dbReference>
<dbReference type="PROSITE" id="PS50005">
    <property type="entry name" value="TPR"/>
    <property type="match status" value="4"/>
</dbReference>
<reference evidence="4" key="1">
    <citation type="submission" date="2021-02" db="EMBL/GenBank/DDBJ databases">
        <authorList>
            <person name="Nowell W R."/>
        </authorList>
    </citation>
    <scope>NUCLEOTIDE SEQUENCE</scope>
</reference>
<evidence type="ECO:0000313" key="7">
    <source>
        <dbReference type="Proteomes" id="UP000663829"/>
    </source>
</evidence>
<comment type="caution">
    <text evidence="4">The sequence shown here is derived from an EMBL/GenBank/DDBJ whole genome shotgun (WGS) entry which is preliminary data.</text>
</comment>
<dbReference type="SUPFAM" id="SSF56399">
    <property type="entry name" value="ADP-ribosylation"/>
    <property type="match status" value="1"/>
</dbReference>